<gene>
    <name evidence="2" type="ORF">M5X16_23530</name>
</gene>
<dbReference type="EMBL" id="JAMDMJ010000034">
    <property type="protein sequence ID" value="MCY9598731.1"/>
    <property type="molecule type" value="Genomic_DNA"/>
</dbReference>
<accession>A0ABT4FLH7</accession>
<comment type="caution">
    <text evidence="2">The sequence shown here is derived from an EMBL/GenBank/DDBJ whole genome shotgun (WGS) entry which is preliminary data.</text>
</comment>
<proteinExistence type="predicted"/>
<reference evidence="2 3" key="1">
    <citation type="submission" date="2022-05" db="EMBL/GenBank/DDBJ databases">
        <title>Genome Sequencing of Bee-Associated Microbes.</title>
        <authorList>
            <person name="Dunlap C."/>
        </authorList>
    </citation>
    <scope>NUCLEOTIDE SEQUENCE [LARGE SCALE GENOMIC DNA]</scope>
    <source>
        <strain evidence="2 3">NRRL B-23120</strain>
    </source>
</reference>
<name>A0ABT4FLH7_9BACL</name>
<protein>
    <submittedName>
        <fullName evidence="2">Uncharacterized protein</fullName>
    </submittedName>
</protein>
<keyword evidence="1" id="KW-0812">Transmembrane</keyword>
<keyword evidence="1" id="KW-0472">Membrane</keyword>
<evidence type="ECO:0000313" key="3">
    <source>
        <dbReference type="Proteomes" id="UP001527202"/>
    </source>
</evidence>
<feature type="transmembrane region" description="Helical" evidence="1">
    <location>
        <begin position="18"/>
        <end position="43"/>
    </location>
</feature>
<evidence type="ECO:0000256" key="1">
    <source>
        <dbReference type="SAM" id="Phobius"/>
    </source>
</evidence>
<keyword evidence="3" id="KW-1185">Reference proteome</keyword>
<dbReference type="Proteomes" id="UP001527202">
    <property type="component" value="Unassembled WGS sequence"/>
</dbReference>
<dbReference type="RefSeq" id="WP_169743585.1">
    <property type="nucleotide sequence ID" value="NZ_JAMDMJ010000034.1"/>
</dbReference>
<organism evidence="2 3">
    <name type="scientific">Paenibacillus chitinolyticus</name>
    <dbReference type="NCBI Taxonomy" id="79263"/>
    <lineage>
        <taxon>Bacteria</taxon>
        <taxon>Bacillati</taxon>
        <taxon>Bacillota</taxon>
        <taxon>Bacilli</taxon>
        <taxon>Bacillales</taxon>
        <taxon>Paenibacillaceae</taxon>
        <taxon>Paenibacillus</taxon>
    </lineage>
</organism>
<evidence type="ECO:0000313" key="2">
    <source>
        <dbReference type="EMBL" id="MCY9598731.1"/>
    </source>
</evidence>
<sequence>MLIGAVMPLTDTGAGEEFYSTAIGATILQPLTVWIPFGMVWWIRRQFGLNEGEEITL</sequence>
<keyword evidence="1" id="KW-1133">Transmembrane helix</keyword>